<dbReference type="AlphaFoldDB" id="A0A1Y1WTT0"/>
<dbReference type="Gene3D" id="1.25.40.20">
    <property type="entry name" value="Ankyrin repeat-containing domain"/>
    <property type="match status" value="1"/>
</dbReference>
<dbReference type="Proteomes" id="UP000193944">
    <property type="component" value="Unassembled WGS sequence"/>
</dbReference>
<reference evidence="2 3" key="1">
    <citation type="submission" date="2016-08" db="EMBL/GenBank/DDBJ databases">
        <title>A Parts List for Fungal Cellulosomes Revealed by Comparative Genomics.</title>
        <authorList>
            <consortium name="DOE Joint Genome Institute"/>
            <person name="Haitjema C.H."/>
            <person name="Gilmore S.P."/>
            <person name="Henske J.K."/>
            <person name="Solomon K.V."/>
            <person name="De Groot R."/>
            <person name="Kuo A."/>
            <person name="Mondo S.J."/>
            <person name="Salamov A.A."/>
            <person name="Labutti K."/>
            <person name="Zhao Z."/>
            <person name="Chiniquy J."/>
            <person name="Barry K."/>
            <person name="Brewer H.M."/>
            <person name="Purvine S.O."/>
            <person name="Wright A.T."/>
            <person name="Boxma B."/>
            <person name="Van Alen T."/>
            <person name="Hackstein J.H."/>
            <person name="Baker S.E."/>
            <person name="Grigoriev I.V."/>
            <person name="O'Malley M.A."/>
        </authorList>
    </citation>
    <scope>NUCLEOTIDE SEQUENCE [LARGE SCALE GENOMIC DNA]</scope>
    <source>
        <strain evidence="2 3">S4</strain>
    </source>
</reference>
<evidence type="ECO:0000313" key="3">
    <source>
        <dbReference type="Proteomes" id="UP000193944"/>
    </source>
</evidence>
<reference evidence="2 3" key="2">
    <citation type="submission" date="2016-08" db="EMBL/GenBank/DDBJ databases">
        <title>Pervasive Adenine N6-methylation of Active Genes in Fungi.</title>
        <authorList>
            <consortium name="DOE Joint Genome Institute"/>
            <person name="Mondo S.J."/>
            <person name="Dannebaum R.O."/>
            <person name="Kuo R.C."/>
            <person name="Labutti K."/>
            <person name="Haridas S."/>
            <person name="Kuo A."/>
            <person name="Salamov A."/>
            <person name="Ahrendt S.R."/>
            <person name="Lipzen A."/>
            <person name="Sullivan W."/>
            <person name="Andreopoulos W.B."/>
            <person name="Clum A."/>
            <person name="Lindquist E."/>
            <person name="Daum C."/>
            <person name="Ramamoorthy G.K."/>
            <person name="Gryganskyi A."/>
            <person name="Culley D."/>
            <person name="Magnuson J.K."/>
            <person name="James T.Y."/>
            <person name="O'Malley M.A."/>
            <person name="Stajich J.E."/>
            <person name="Spatafora J.W."/>
            <person name="Visel A."/>
            <person name="Grigoriev I.V."/>
        </authorList>
    </citation>
    <scope>NUCLEOTIDE SEQUENCE [LARGE SCALE GENOMIC DNA]</scope>
    <source>
        <strain evidence="2 3">S4</strain>
    </source>
</reference>
<protein>
    <submittedName>
        <fullName evidence="2">Uncharacterized protein</fullName>
    </submittedName>
</protein>
<evidence type="ECO:0000313" key="2">
    <source>
        <dbReference type="EMBL" id="ORX76554.1"/>
    </source>
</evidence>
<dbReference type="OrthoDB" id="2135964at2759"/>
<gene>
    <name evidence="2" type="ORF">BCR32DRAFT_284050</name>
</gene>
<keyword evidence="3" id="KW-1185">Reference proteome</keyword>
<dbReference type="InterPro" id="IPR002110">
    <property type="entry name" value="Ankyrin_rpt"/>
</dbReference>
<dbReference type="PROSITE" id="PS50297">
    <property type="entry name" value="ANK_REP_REGION"/>
    <property type="match status" value="1"/>
</dbReference>
<proteinExistence type="predicted"/>
<dbReference type="PROSITE" id="PS50088">
    <property type="entry name" value="ANK_REPEAT"/>
    <property type="match status" value="1"/>
</dbReference>
<name>A0A1Y1WTT0_9FUNG</name>
<comment type="caution">
    <text evidence="2">The sequence shown here is derived from an EMBL/GenBank/DDBJ whole genome shotgun (WGS) entry which is preliminary data.</text>
</comment>
<dbReference type="InterPro" id="IPR036770">
    <property type="entry name" value="Ankyrin_rpt-contain_sf"/>
</dbReference>
<evidence type="ECO:0000256" key="1">
    <source>
        <dbReference type="PROSITE-ProRule" id="PRU00023"/>
    </source>
</evidence>
<sequence length="81" mass="9351">MQLFHFPKKFVYSFKNTDDADAGAATFTSLFSEKINIDTLYELHPIYIHPSIQIRFYACSNGNENIVKYLIEQGAKINKTE</sequence>
<accession>A0A1Y1WTT0</accession>
<feature type="repeat" description="ANK" evidence="1">
    <location>
        <begin position="57"/>
        <end position="81"/>
    </location>
</feature>
<dbReference type="Pfam" id="PF13606">
    <property type="entry name" value="Ank_3"/>
    <property type="match status" value="1"/>
</dbReference>
<dbReference type="EMBL" id="MCFG01000292">
    <property type="protein sequence ID" value="ORX76554.1"/>
    <property type="molecule type" value="Genomic_DNA"/>
</dbReference>
<dbReference type="SUPFAM" id="SSF48403">
    <property type="entry name" value="Ankyrin repeat"/>
    <property type="match status" value="1"/>
</dbReference>
<keyword evidence="1" id="KW-0040">ANK repeat</keyword>
<organism evidence="2 3">
    <name type="scientific">Anaeromyces robustus</name>
    <dbReference type="NCBI Taxonomy" id="1754192"/>
    <lineage>
        <taxon>Eukaryota</taxon>
        <taxon>Fungi</taxon>
        <taxon>Fungi incertae sedis</taxon>
        <taxon>Chytridiomycota</taxon>
        <taxon>Chytridiomycota incertae sedis</taxon>
        <taxon>Neocallimastigomycetes</taxon>
        <taxon>Neocallimastigales</taxon>
        <taxon>Neocallimastigaceae</taxon>
        <taxon>Anaeromyces</taxon>
    </lineage>
</organism>